<dbReference type="AlphaFoldDB" id="A0A650AWJ4"/>
<geneLocation type="mitochondrion" evidence="2"/>
<protein>
    <submittedName>
        <fullName evidence="2">Uncharacterized protein</fullName>
    </submittedName>
</protein>
<proteinExistence type="predicted"/>
<evidence type="ECO:0000313" key="2">
    <source>
        <dbReference type="EMBL" id="QGP74787.1"/>
    </source>
</evidence>
<organism evidence="2">
    <name type="scientific">Russula griseocarnosa</name>
    <dbReference type="NCBI Taxonomy" id="466936"/>
    <lineage>
        <taxon>Eukaryota</taxon>
        <taxon>Fungi</taxon>
        <taxon>Dikarya</taxon>
        <taxon>Basidiomycota</taxon>
        <taxon>Agaricomycotina</taxon>
        <taxon>Agaricomycetes</taxon>
        <taxon>Russulales</taxon>
        <taxon>Russulaceae</taxon>
        <taxon>Russula</taxon>
    </lineage>
</organism>
<accession>A0A650AWJ4</accession>
<dbReference type="EMBL" id="MN427435">
    <property type="protein sequence ID" value="QGP74787.1"/>
    <property type="molecule type" value="Genomic_DNA"/>
</dbReference>
<feature type="transmembrane region" description="Helical" evidence="1">
    <location>
        <begin position="16"/>
        <end position="34"/>
    </location>
</feature>
<gene>
    <name evidence="2" type="primary">orf166</name>
</gene>
<keyword evidence="1" id="KW-1133">Transmembrane helix</keyword>
<reference evidence="2" key="1">
    <citation type="submission" date="2019-09" db="EMBL/GenBank/DDBJ databases">
        <title>The complete mitochondrial genome of a wild edible mushroom, Russula griseocarnosa.</title>
        <authorList>
            <person name="Yu F."/>
        </authorList>
    </citation>
    <scope>NUCLEOTIDE SEQUENCE</scope>
</reference>
<keyword evidence="2" id="KW-0496">Mitochondrion</keyword>
<evidence type="ECO:0000256" key="1">
    <source>
        <dbReference type="SAM" id="Phobius"/>
    </source>
</evidence>
<sequence>MTLLIKVLNNNLDNDLVFYGLLIGVVGTIGYSFTSKILRKSYMEKGVQTDAGENLSNGSNQIIPDNVTSIDTLSPASSTFQDTSSLIPTTSEVGIQTIAEDVTSVNKEVISNQDIVGRVVDLSNAEYIAARVNELNALDPFIATPWTPERVCAMIDTLGMVNNLFN</sequence>
<name>A0A650AWJ4_9AGAM</name>
<keyword evidence="1" id="KW-0812">Transmembrane</keyword>
<keyword evidence="1" id="KW-0472">Membrane</keyword>